<feature type="region of interest" description="Disordered" evidence="5">
    <location>
        <begin position="431"/>
        <end position="483"/>
    </location>
</feature>
<protein>
    <recommendedName>
        <fullName evidence="10">ARM repeat-containing protein</fullName>
    </recommendedName>
</protein>
<evidence type="ECO:0008006" key="10">
    <source>
        <dbReference type="Google" id="ProtNLM"/>
    </source>
</evidence>
<dbReference type="InterPro" id="IPR011989">
    <property type="entry name" value="ARM-like"/>
</dbReference>
<dbReference type="InterPro" id="IPR052645">
    <property type="entry name" value="Pumilio_domain_protein"/>
</dbReference>
<dbReference type="SMART" id="SM00360">
    <property type="entry name" value="RRM"/>
    <property type="match status" value="1"/>
</dbReference>
<feature type="compositionally biased region" description="Low complexity" evidence="5">
    <location>
        <begin position="871"/>
        <end position="881"/>
    </location>
</feature>
<feature type="compositionally biased region" description="Polar residues" evidence="5">
    <location>
        <begin position="247"/>
        <end position="257"/>
    </location>
</feature>
<dbReference type="InterPro" id="IPR000504">
    <property type="entry name" value="RRM_dom"/>
</dbReference>
<feature type="repeat" description="Pumilio" evidence="4">
    <location>
        <begin position="651"/>
        <end position="689"/>
    </location>
</feature>
<feature type="repeat" description="Pumilio" evidence="4">
    <location>
        <begin position="578"/>
        <end position="613"/>
    </location>
</feature>
<sequence length="1107" mass="121169">MPSTTASSLRERDTISQESQQSAFPEPLALQPEFESPVLRRARAGTVPSRFSPVTLTNNSPPPPPVLPTTTRPSPAPSPFKANAPSSIDIPDTTPISVPATTPSVASRLRSGSLNLPPRNPYVSPFFNSVFPTTTWSSTTGTRERNVSTSSNVPSSPAHSSFSREDDASMRTLDYLGLADTPQPTHATLAKSTIDQVVDGQRAAVLQPFIGDMSGLQRNLNRFRSYSVNAKEKYAEEEEEEEEMHYNSRSGQHTPSAAQGPMMHSAVGAAYKSMASSRPRSRTTGILESPVRSMKGYVTTPSRLDAITNASELQRDYFDVPDMVSQLHLGNSHVRPSSGEGGMMNIIEEGQSHVEGPTRSLWLGNIPASTTISSLNAIFQVYGAVESARVLTHKNCGFVNFERIESAIQSRNLLNGKEIFPGAGPVRIGFAKVQGPPGSNGAPTPNGAYSSASPDPFSHSTNGNGADGSAGARDNAAPQDSRPHANALAAALEVPDLRELKDDILSIVREFGAEPDDQKKIEKNVITAIEYNSFKDEIPTIPEPSHNRVHDAPKLRDIRKRIDNNNCSTSEIEEIAMGMLDEIAELSSDYLGNTVVQKLFEFCSEPVKEAMLDRIAPHLAEIGIHKNGTWAGQKIIDVAKTETQMGTIMHHLRPYCIALFMDQYGNYVLQCCLRFGSPYNDFIFETMLGRIWEIAQGRFGARAMRACLESHHANKDQQRMLAAAIALHSVQLASNANGALLLTWFLDTCTFPRRRTVLAPRLVPHLVHLCTHKVAYLTVLKVINQRNEPEARDIILRALFFSPNDKVLEEILSDHACGATLIFKVLTTPFFDENLRSEVVQNVRNVLLRLKAQPAQGYKRLMEEVGLPTRNGGSNNTGSNNHSRDNGINGNSNGNERHRNNNAQSPVANTQNTQNHQNHQPQNHSRDFPNPYFNGGPSAQFDPAAVAAAAAASLSRAPPLYNQAQANPMAVPQLQYQAALMQQVAMRPPGMYAPMGYPAAPTATQDFRGAGQHPQNSMIPLQTLFGVQPAFNPLMAQQLMSAYPYPPMNGVQLFSPPQQQHQSQQQLQQGHQQQQQQQQGNGSRRNGRVAPHSGYPYTSSSDTDDFL</sequence>
<dbReference type="PANTHER" id="PTHR47093">
    <property type="entry name" value="PROTEIN JSN1-RELATED"/>
    <property type="match status" value="1"/>
</dbReference>
<dbReference type="SUPFAM" id="SSF54928">
    <property type="entry name" value="RNA-binding domain, RBD"/>
    <property type="match status" value="1"/>
</dbReference>
<feature type="region of interest" description="Disordered" evidence="5">
    <location>
        <begin position="865"/>
        <end position="939"/>
    </location>
</feature>
<dbReference type="Proteomes" id="UP000267821">
    <property type="component" value="Unassembled WGS sequence"/>
</dbReference>
<dbReference type="PROSITE" id="PS50302">
    <property type="entry name" value="PUM"/>
    <property type="match status" value="2"/>
</dbReference>
<dbReference type="GO" id="GO:0003723">
    <property type="term" value="F:RNA binding"/>
    <property type="evidence" value="ECO:0007669"/>
    <property type="project" value="UniProtKB-UniRule"/>
</dbReference>
<keyword evidence="9" id="KW-1185">Reference proteome</keyword>
<feature type="region of interest" description="Disordered" evidence="5">
    <location>
        <begin position="234"/>
        <end position="260"/>
    </location>
</feature>
<evidence type="ECO:0000313" key="9">
    <source>
        <dbReference type="Proteomes" id="UP000267821"/>
    </source>
</evidence>
<dbReference type="OrthoDB" id="2017782at2759"/>
<feature type="region of interest" description="Disordered" evidence="5">
    <location>
        <begin position="137"/>
        <end position="167"/>
    </location>
</feature>
<dbReference type="InterPro" id="IPR001313">
    <property type="entry name" value="Pumilio_RNA-bd_rpt"/>
</dbReference>
<dbReference type="InterPro" id="IPR033133">
    <property type="entry name" value="PUM-HD"/>
</dbReference>
<accession>A0A3N4LMX8</accession>
<dbReference type="Gene3D" id="1.25.10.10">
    <property type="entry name" value="Leucine-rich Repeat Variant"/>
    <property type="match status" value="1"/>
</dbReference>
<feature type="region of interest" description="Disordered" evidence="5">
    <location>
        <begin position="1050"/>
        <end position="1107"/>
    </location>
</feature>
<evidence type="ECO:0000256" key="4">
    <source>
        <dbReference type="PROSITE-ProRule" id="PRU00317"/>
    </source>
</evidence>
<evidence type="ECO:0000256" key="3">
    <source>
        <dbReference type="PROSITE-ProRule" id="PRU00176"/>
    </source>
</evidence>
<gene>
    <name evidence="8" type="ORF">L211DRAFT_785829</name>
</gene>
<dbReference type="SUPFAM" id="SSF48371">
    <property type="entry name" value="ARM repeat"/>
    <property type="match status" value="1"/>
</dbReference>
<keyword evidence="3" id="KW-0694">RNA-binding</keyword>
<dbReference type="PROSITE" id="PS50303">
    <property type="entry name" value="PUM_HD"/>
    <property type="match status" value="1"/>
</dbReference>
<dbReference type="PANTHER" id="PTHR47093:SF1">
    <property type="entry name" value="PROTEIN JSN1-RELATED"/>
    <property type="match status" value="1"/>
</dbReference>
<keyword evidence="1" id="KW-0677">Repeat</keyword>
<feature type="region of interest" description="Disordered" evidence="5">
    <location>
        <begin position="1"/>
        <end position="101"/>
    </location>
</feature>
<reference evidence="8 9" key="1">
    <citation type="journal article" date="2018" name="Nat. Ecol. Evol.">
        <title>Pezizomycetes genomes reveal the molecular basis of ectomycorrhizal truffle lifestyle.</title>
        <authorList>
            <person name="Murat C."/>
            <person name="Payen T."/>
            <person name="Noel B."/>
            <person name="Kuo A."/>
            <person name="Morin E."/>
            <person name="Chen J."/>
            <person name="Kohler A."/>
            <person name="Krizsan K."/>
            <person name="Balestrini R."/>
            <person name="Da Silva C."/>
            <person name="Montanini B."/>
            <person name="Hainaut M."/>
            <person name="Levati E."/>
            <person name="Barry K.W."/>
            <person name="Belfiori B."/>
            <person name="Cichocki N."/>
            <person name="Clum A."/>
            <person name="Dockter R.B."/>
            <person name="Fauchery L."/>
            <person name="Guy J."/>
            <person name="Iotti M."/>
            <person name="Le Tacon F."/>
            <person name="Lindquist E.A."/>
            <person name="Lipzen A."/>
            <person name="Malagnac F."/>
            <person name="Mello A."/>
            <person name="Molinier V."/>
            <person name="Miyauchi S."/>
            <person name="Poulain J."/>
            <person name="Riccioni C."/>
            <person name="Rubini A."/>
            <person name="Sitrit Y."/>
            <person name="Splivallo R."/>
            <person name="Traeger S."/>
            <person name="Wang M."/>
            <person name="Zifcakova L."/>
            <person name="Wipf D."/>
            <person name="Zambonelli A."/>
            <person name="Paolocci F."/>
            <person name="Nowrousian M."/>
            <person name="Ottonello S."/>
            <person name="Baldrian P."/>
            <person name="Spatafora J.W."/>
            <person name="Henrissat B."/>
            <person name="Nagy L.G."/>
            <person name="Aury J.M."/>
            <person name="Wincker P."/>
            <person name="Grigoriev I.V."/>
            <person name="Bonfante P."/>
            <person name="Martin F.M."/>
        </authorList>
    </citation>
    <scope>NUCLEOTIDE SEQUENCE [LARGE SCALE GENOMIC DNA]</scope>
    <source>
        <strain evidence="8 9">ATCC MYA-4762</strain>
    </source>
</reference>
<dbReference type="Pfam" id="PF00806">
    <property type="entry name" value="PUF"/>
    <property type="match status" value="2"/>
</dbReference>
<dbReference type="PROSITE" id="PS50102">
    <property type="entry name" value="RRM"/>
    <property type="match status" value="1"/>
</dbReference>
<evidence type="ECO:0000313" key="8">
    <source>
        <dbReference type="EMBL" id="RPB24190.1"/>
    </source>
</evidence>
<feature type="compositionally biased region" description="Low complexity" evidence="5">
    <location>
        <begin position="137"/>
        <end position="161"/>
    </location>
</feature>
<proteinExistence type="predicted"/>
<feature type="compositionally biased region" description="Low complexity" evidence="5">
    <location>
        <begin position="1052"/>
        <end position="1080"/>
    </location>
</feature>
<evidence type="ECO:0000259" key="7">
    <source>
        <dbReference type="PROSITE" id="PS50303"/>
    </source>
</evidence>
<evidence type="ECO:0000256" key="2">
    <source>
        <dbReference type="ARBA" id="ARBA00024893"/>
    </source>
</evidence>
<evidence type="ECO:0000259" key="6">
    <source>
        <dbReference type="PROSITE" id="PS50102"/>
    </source>
</evidence>
<dbReference type="InParanoid" id="A0A3N4LMX8"/>
<evidence type="ECO:0000256" key="5">
    <source>
        <dbReference type="SAM" id="MobiDB-lite"/>
    </source>
</evidence>
<dbReference type="InterPro" id="IPR012677">
    <property type="entry name" value="Nucleotide-bd_a/b_plait_sf"/>
</dbReference>
<name>A0A3N4LMX8_9PEZI</name>
<dbReference type="FunFam" id="1.25.10.10:FF:000167">
    <property type="entry name" value="RNA binding protein Jsn1"/>
    <property type="match status" value="1"/>
</dbReference>
<evidence type="ECO:0000256" key="1">
    <source>
        <dbReference type="ARBA" id="ARBA00022737"/>
    </source>
</evidence>
<dbReference type="InterPro" id="IPR016024">
    <property type="entry name" value="ARM-type_fold"/>
</dbReference>
<dbReference type="STRING" id="1051890.A0A3N4LMX8"/>
<dbReference type="SMART" id="SM00025">
    <property type="entry name" value="Pumilio"/>
    <property type="match status" value="6"/>
</dbReference>
<dbReference type="AlphaFoldDB" id="A0A3N4LMX8"/>
<dbReference type="EMBL" id="ML121543">
    <property type="protein sequence ID" value="RPB24190.1"/>
    <property type="molecule type" value="Genomic_DNA"/>
</dbReference>
<organism evidence="8 9">
    <name type="scientific">Terfezia boudieri ATCC MYA-4762</name>
    <dbReference type="NCBI Taxonomy" id="1051890"/>
    <lineage>
        <taxon>Eukaryota</taxon>
        <taxon>Fungi</taxon>
        <taxon>Dikarya</taxon>
        <taxon>Ascomycota</taxon>
        <taxon>Pezizomycotina</taxon>
        <taxon>Pezizomycetes</taxon>
        <taxon>Pezizales</taxon>
        <taxon>Pezizaceae</taxon>
        <taxon>Terfezia</taxon>
    </lineage>
</organism>
<dbReference type="Gene3D" id="3.30.70.330">
    <property type="match status" value="1"/>
</dbReference>
<feature type="domain" description="PUM-HD" evidence="7">
    <location>
        <begin position="514"/>
        <end position="869"/>
    </location>
</feature>
<dbReference type="GO" id="GO:0000288">
    <property type="term" value="P:nuclear-transcribed mRNA catabolic process, deadenylation-dependent decay"/>
    <property type="evidence" value="ECO:0007669"/>
    <property type="project" value="TreeGrafter"/>
</dbReference>
<comment type="function">
    <text evidence="2">RNA-binding nucleolar protein required for pre-rRNA processing. Involved in production of 18S rRNA and assembly of small ribosomal subunit.</text>
</comment>
<feature type="domain" description="RRM" evidence="6">
    <location>
        <begin position="359"/>
        <end position="433"/>
    </location>
</feature>
<dbReference type="Pfam" id="PF00076">
    <property type="entry name" value="RRM_1"/>
    <property type="match status" value="1"/>
</dbReference>
<feature type="compositionally biased region" description="Polar residues" evidence="5">
    <location>
        <begin position="441"/>
        <end position="464"/>
    </location>
</feature>
<dbReference type="InterPro" id="IPR035979">
    <property type="entry name" value="RBD_domain_sf"/>
</dbReference>
<feature type="compositionally biased region" description="Low complexity" evidence="5">
    <location>
        <begin position="909"/>
        <end position="923"/>
    </location>
</feature>